<name>A0A5P8WBQ5_9NOSO</name>
<dbReference type="EMBL" id="CP045227">
    <property type="protein sequence ID" value="QFS50044.1"/>
    <property type="molecule type" value="Genomic_DNA"/>
</dbReference>
<dbReference type="KEGG" id="nsh:GXM_07538"/>
<reference evidence="1 2" key="1">
    <citation type="submission" date="2019-10" db="EMBL/GenBank/DDBJ databases">
        <title>Genomic and transcriptomic insights into the perfect genentic adaptation of a filamentous nitrogen-fixing cyanobacterium to rice fields.</title>
        <authorList>
            <person name="Chen Z."/>
        </authorList>
    </citation>
    <scope>NUCLEOTIDE SEQUENCE [LARGE SCALE GENOMIC DNA]</scope>
    <source>
        <strain evidence="1">CCNUC1</strain>
    </source>
</reference>
<dbReference type="Proteomes" id="UP000326678">
    <property type="component" value="Chromosome Gxm2"/>
</dbReference>
<dbReference type="RefSeq" id="WP_152591200.1">
    <property type="nucleotide sequence ID" value="NZ_CP045227.1"/>
</dbReference>
<evidence type="ECO:0000313" key="2">
    <source>
        <dbReference type="Proteomes" id="UP000326678"/>
    </source>
</evidence>
<dbReference type="InterPro" id="IPR037069">
    <property type="entry name" value="AcylCoA_DH/ox_N_sf"/>
</dbReference>
<keyword evidence="2" id="KW-1185">Reference proteome</keyword>
<dbReference type="GO" id="GO:0004497">
    <property type="term" value="F:monooxygenase activity"/>
    <property type="evidence" value="ECO:0007669"/>
    <property type="project" value="UniProtKB-KW"/>
</dbReference>
<organism evidence="1 2">
    <name type="scientific">Nostoc sphaeroides CCNUC1</name>
    <dbReference type="NCBI Taxonomy" id="2653204"/>
    <lineage>
        <taxon>Bacteria</taxon>
        <taxon>Bacillati</taxon>
        <taxon>Cyanobacteriota</taxon>
        <taxon>Cyanophyceae</taxon>
        <taxon>Nostocales</taxon>
        <taxon>Nostocaceae</taxon>
        <taxon>Nostoc</taxon>
    </lineage>
</organism>
<evidence type="ECO:0000313" key="1">
    <source>
        <dbReference type="EMBL" id="QFS50044.1"/>
    </source>
</evidence>
<dbReference type="AlphaFoldDB" id="A0A5P8WBQ5"/>
<dbReference type="Gene3D" id="1.10.540.10">
    <property type="entry name" value="Acyl-CoA dehydrogenase/oxidase, N-terminal domain"/>
    <property type="match status" value="1"/>
</dbReference>
<keyword evidence="1" id="KW-0560">Oxidoreductase</keyword>
<gene>
    <name evidence="1" type="ORF">GXM_07538</name>
</gene>
<dbReference type="GO" id="GO:0050660">
    <property type="term" value="F:flavin adenine dinucleotide binding"/>
    <property type="evidence" value="ECO:0007669"/>
    <property type="project" value="InterPro"/>
</dbReference>
<dbReference type="GO" id="GO:0016627">
    <property type="term" value="F:oxidoreductase activity, acting on the CH-CH group of donors"/>
    <property type="evidence" value="ECO:0007669"/>
    <property type="project" value="InterPro"/>
</dbReference>
<keyword evidence="1" id="KW-0503">Monooxygenase</keyword>
<protein>
    <submittedName>
        <fullName evidence="1">Monooxygenase</fullName>
    </submittedName>
</protein>
<accession>A0A5P8WBQ5</accession>
<proteinExistence type="predicted"/>
<sequence length="74" mass="8407">MVQLLVKQESKHWINVATSLSTELAATAVERDNKAGLPDIEIQRLRETGLSKLVWKKPSILRNVNRLKVLTNDQ</sequence>